<reference evidence="3 4" key="2">
    <citation type="journal article" date="2011" name="ISME J.">
        <title>RNA-seq reveals cooperative metabolic interactions between two termite-gut spirochete species in co-culture.</title>
        <authorList>
            <person name="Rosenthal A.Z."/>
            <person name="Matson E.G."/>
            <person name="Eldar A."/>
            <person name="Leadbetter J.R."/>
        </authorList>
    </citation>
    <scope>NUCLEOTIDE SEQUENCE [LARGE SCALE GENOMIC DNA]</scope>
    <source>
        <strain evidence="4">ATCC BAA-888 / DSM 13862 / ZAS-9</strain>
    </source>
</reference>
<keyword evidence="4" id="KW-1185">Reference proteome</keyword>
<proteinExistence type="predicted"/>
<dbReference type="Gene3D" id="3.40.50.300">
    <property type="entry name" value="P-loop containing nucleotide triphosphate hydrolases"/>
    <property type="match status" value="1"/>
</dbReference>
<sequence>MYERQLVKQLISRMRENRRFIQIITGPRQSGKTTAVTQALDSIKSPYHYISADDPIASSPEWLGNEWEQARLMQKKTGKDTILAVDEIQKVKQWSSIVKKLWDEDSRKKIPIKLILTGSSSLLIQKGLTESLQGRFEILYSPHWSYSECRNAFGYTLEDFLFFGGYPGAAVLRNDENRWARYIGASIVEPTIANDILFMEEVRKPALLRSLFNLGAAYSAQELSYTKIMGQLIDAGNTVTLAHYLDLLEKANMLCGLHKYSPQKIQERKSSPRLMVFDTSLMTYSEGSSRKRLLSDPIKKGHLVESAVGAYLLARSKEEGFEVYWWRERDDEVDFVLQKNQKLTAIEVKSGRVKKTGGSIEFKKKYPQALLFTIGSANFGLEDFLSGKTGLFK</sequence>
<dbReference type="Pfam" id="PF13635">
    <property type="entry name" value="DUF4143"/>
    <property type="match status" value="1"/>
</dbReference>
<feature type="domain" description="DUF4143" evidence="2">
    <location>
        <begin position="194"/>
        <end position="351"/>
    </location>
</feature>
<dbReference type="STRING" id="545695.TREAZ_2277"/>
<accession>F5Y828</accession>
<dbReference type="PANTHER" id="PTHR43566:SF1">
    <property type="entry name" value="AAA+ ATPASE DOMAIN-CONTAINING PROTEIN"/>
    <property type="match status" value="1"/>
</dbReference>
<dbReference type="EMBL" id="CP001841">
    <property type="protein sequence ID" value="AEF82849.1"/>
    <property type="molecule type" value="Genomic_DNA"/>
</dbReference>
<evidence type="ECO:0000313" key="4">
    <source>
        <dbReference type="Proteomes" id="UP000009222"/>
    </source>
</evidence>
<dbReference type="eggNOG" id="COG1373">
    <property type="taxonomic scope" value="Bacteria"/>
</dbReference>
<dbReference type="AlphaFoldDB" id="F5Y828"/>
<dbReference type="InterPro" id="IPR011856">
    <property type="entry name" value="tRNA_endonuc-like_dom_sf"/>
</dbReference>
<dbReference type="PANTHER" id="PTHR43566">
    <property type="entry name" value="CONSERVED PROTEIN"/>
    <property type="match status" value="1"/>
</dbReference>
<dbReference type="InterPro" id="IPR027417">
    <property type="entry name" value="P-loop_NTPase"/>
</dbReference>
<evidence type="ECO:0000259" key="1">
    <source>
        <dbReference type="Pfam" id="PF13173"/>
    </source>
</evidence>
<dbReference type="InParanoid" id="F5Y828"/>
<dbReference type="Pfam" id="PF13173">
    <property type="entry name" value="AAA_14"/>
    <property type="match status" value="1"/>
</dbReference>
<reference evidence="4" key="1">
    <citation type="submission" date="2009-12" db="EMBL/GenBank/DDBJ databases">
        <title>Complete sequence of Treponema azotonutricium strain ZAS-9.</title>
        <authorList>
            <person name="Tetu S.G."/>
            <person name="Matson E."/>
            <person name="Ren Q."/>
            <person name="Seshadri R."/>
            <person name="Elbourne L."/>
            <person name="Hassan K.A."/>
            <person name="Durkin A."/>
            <person name="Radune D."/>
            <person name="Mohamoud Y."/>
            <person name="Shay R."/>
            <person name="Jin S."/>
            <person name="Zhang X."/>
            <person name="Lucey K."/>
            <person name="Ballor N.R."/>
            <person name="Ottesen E."/>
            <person name="Rosenthal R."/>
            <person name="Allen A."/>
            <person name="Leadbetter J.R."/>
            <person name="Paulsen I.T."/>
        </authorList>
    </citation>
    <scope>NUCLEOTIDE SEQUENCE [LARGE SCALE GENOMIC DNA]</scope>
    <source>
        <strain evidence="4">ATCC BAA-888 / DSM 13862 / ZAS-9</strain>
    </source>
</reference>
<name>F5Y828_LEAAZ</name>
<evidence type="ECO:0000313" key="3">
    <source>
        <dbReference type="EMBL" id="AEF82849.1"/>
    </source>
</evidence>
<dbReference type="GO" id="GO:0003676">
    <property type="term" value="F:nucleic acid binding"/>
    <property type="evidence" value="ECO:0007669"/>
    <property type="project" value="InterPro"/>
</dbReference>
<dbReference type="RefSeq" id="WP_015709775.1">
    <property type="nucleotide sequence ID" value="NC_015577.1"/>
</dbReference>
<dbReference type="InterPro" id="IPR025420">
    <property type="entry name" value="DUF4143"/>
</dbReference>
<dbReference type="KEGG" id="taz:TREAZ_2277"/>
<dbReference type="Gene3D" id="3.40.1350.10">
    <property type="match status" value="1"/>
</dbReference>
<dbReference type="InterPro" id="IPR041682">
    <property type="entry name" value="AAA_14"/>
</dbReference>
<organism evidence="3 4">
    <name type="scientific">Leadbettera azotonutricia (strain ATCC BAA-888 / DSM 13862 / ZAS-9)</name>
    <name type="common">Treponema azotonutricium</name>
    <dbReference type="NCBI Taxonomy" id="545695"/>
    <lineage>
        <taxon>Bacteria</taxon>
        <taxon>Pseudomonadati</taxon>
        <taxon>Spirochaetota</taxon>
        <taxon>Spirochaetia</taxon>
        <taxon>Spirochaetales</taxon>
        <taxon>Breznakiellaceae</taxon>
        <taxon>Leadbettera</taxon>
    </lineage>
</organism>
<dbReference type="SUPFAM" id="SSF52540">
    <property type="entry name" value="P-loop containing nucleoside triphosphate hydrolases"/>
    <property type="match status" value="1"/>
</dbReference>
<gene>
    <name evidence="3" type="ordered locus">TREAZ_2277</name>
</gene>
<feature type="domain" description="AAA" evidence="1">
    <location>
        <begin position="21"/>
        <end position="148"/>
    </location>
</feature>
<dbReference type="HOGENOM" id="CLU_057663_0_0_12"/>
<dbReference type="Proteomes" id="UP000009222">
    <property type="component" value="Chromosome"/>
</dbReference>
<evidence type="ECO:0000259" key="2">
    <source>
        <dbReference type="Pfam" id="PF13635"/>
    </source>
</evidence>
<protein>
    <submittedName>
        <fullName evidence="3">ATPase</fullName>
    </submittedName>
</protein>
<dbReference type="OrthoDB" id="9801684at2"/>